<evidence type="ECO:0000256" key="2">
    <source>
        <dbReference type="SAM" id="MobiDB-lite"/>
    </source>
</evidence>
<keyword evidence="3" id="KW-1185">Reference proteome</keyword>
<proteinExistence type="predicted"/>
<evidence type="ECO:0000313" key="4">
    <source>
        <dbReference type="RefSeq" id="XP_065668462.1"/>
    </source>
</evidence>
<evidence type="ECO:0000313" key="5">
    <source>
        <dbReference type="RefSeq" id="XP_065668463.1"/>
    </source>
</evidence>
<dbReference type="RefSeq" id="XP_065668463.1">
    <property type="nucleotide sequence ID" value="XM_065812391.1"/>
</dbReference>
<protein>
    <submittedName>
        <fullName evidence="4 5">Uncharacterized protein LOC101235743</fullName>
    </submittedName>
</protein>
<feature type="coiled-coil region" evidence="1">
    <location>
        <begin position="814"/>
        <end position="876"/>
    </location>
</feature>
<gene>
    <name evidence="4 5" type="primary">LOC101235743</name>
</gene>
<keyword evidence="1" id="KW-0175">Coiled coil</keyword>
<reference evidence="4 5" key="1">
    <citation type="submission" date="2025-05" db="UniProtKB">
        <authorList>
            <consortium name="RefSeq"/>
        </authorList>
    </citation>
    <scope>IDENTIFICATION</scope>
</reference>
<sequence>MSRLQAPGFSKLKPGLPRASACGVPVPSIPSSGVCKRTDAIETTVTQTSEPKRSLICKPVTSSFSQHGPTPYERVSKPATSQIPNIGKRRSVGALKVPDSRVLKDTSKLNNIHENTIIPKEPLKRLVDNVYNPIPPQENAFEPCILKPPISNNNLKKLTTNQLKQPSAITLQSSNQCIVGAKTFGFNYSNKLSSKAQSKSLQTLPAVADKADSSDFSEMNKSLSQDDLLSSNISSECNSKIINNQNRMQTKIKSKLNLKGQLSSLRPRYSTHVSCIESMSTPYNTAQSKHFEHLKISPIVSEPDISEADSTFSVFKEPSHSNNLNTSCNKCSDEHKQEQCDNVLDDIDNDFQNVTYSHENKQEPKKNINCNKTVNLTRNVEEKEVEEFIQHNSPAFNKTQTLCKEFSEGNLNKTFGFLDETRVIDGREKPDLAYCNKTQIILDDENDLFIENEKMPKNFVEDTPGKINHGLNEYESQNESFSDDIQKVLAAISNNDLNDPNTDLATLCKTDENNTFSKDNARNNHINNGFCNPTNELLDTFVVQTNILGKTESGTSELINKANEIVNTPENIECEKNESCVETDGIMPLPDTTIHPPPYHVIPLPDTSEDNDEYCNSTKTPSKKHTIKLFNTEPCFSQSDLLPSSLSDDNEEFTYGIENRCYTISMGDIGRKREESNSKLRRSQTYGSRDFAYNFRPPKQMQMTETLDGNIMMDSTSFLHFTNEIKLVKTQLLKLKRTLLETDYFSPLMKGPLKLSNYIEGSSLPPLSPRLFLSSPMAVVDPLVVTENTMTRESVKERRSVDMDDDICLLTQRFQNSLQRIEELEKEIDCKNNTIKLLQLQLENYESKEQDILEENIFLREEVSHLTKRLDKVQETNCKEMNLSASFKEFNIEHLQSRKTMLHKLYSNGSSD</sequence>
<feature type="region of interest" description="Disordered" evidence="2">
    <location>
        <begin position="1"/>
        <end position="23"/>
    </location>
</feature>
<dbReference type="RefSeq" id="XP_065668462.1">
    <property type="nucleotide sequence ID" value="XM_065812390.1"/>
</dbReference>
<name>A0ABM4D2I5_HYDVU</name>
<dbReference type="GeneID" id="101235743"/>
<evidence type="ECO:0000313" key="3">
    <source>
        <dbReference type="Proteomes" id="UP001652625"/>
    </source>
</evidence>
<organism evidence="3 5">
    <name type="scientific">Hydra vulgaris</name>
    <name type="common">Hydra</name>
    <name type="synonym">Hydra attenuata</name>
    <dbReference type="NCBI Taxonomy" id="6087"/>
    <lineage>
        <taxon>Eukaryota</taxon>
        <taxon>Metazoa</taxon>
        <taxon>Cnidaria</taxon>
        <taxon>Hydrozoa</taxon>
        <taxon>Hydroidolina</taxon>
        <taxon>Anthoathecata</taxon>
        <taxon>Aplanulata</taxon>
        <taxon>Hydridae</taxon>
        <taxon>Hydra</taxon>
    </lineage>
</organism>
<evidence type="ECO:0000256" key="1">
    <source>
        <dbReference type="SAM" id="Coils"/>
    </source>
</evidence>
<accession>A0ABM4D2I5</accession>
<dbReference type="Proteomes" id="UP001652625">
    <property type="component" value="Chromosome 12"/>
</dbReference>